<evidence type="ECO:0000256" key="4">
    <source>
        <dbReference type="ARBA" id="ARBA00022679"/>
    </source>
</evidence>
<dbReference type="InterPro" id="IPR009993">
    <property type="entry name" value="WecF"/>
</dbReference>
<name>A0ABS7Z462_9SPHI</name>
<accession>A0ABS7Z462</accession>
<dbReference type="GO" id="GO:0102031">
    <property type="term" value="F:4-acetamido-4,6-dideoxy-D-galactose transferase activity"/>
    <property type="evidence" value="ECO:0007669"/>
    <property type="project" value="UniProtKB-EC"/>
</dbReference>
<evidence type="ECO:0000256" key="2">
    <source>
        <dbReference type="ARBA" id="ARBA00022519"/>
    </source>
</evidence>
<gene>
    <name evidence="6" type="ORF">IPZ78_03460</name>
</gene>
<organism evidence="6 7">
    <name type="scientific">Sphingobacterium bovistauri</name>
    <dbReference type="NCBI Taxonomy" id="2781959"/>
    <lineage>
        <taxon>Bacteria</taxon>
        <taxon>Pseudomonadati</taxon>
        <taxon>Bacteroidota</taxon>
        <taxon>Sphingobacteriia</taxon>
        <taxon>Sphingobacteriales</taxon>
        <taxon>Sphingobacteriaceae</taxon>
        <taxon>Sphingobacterium</taxon>
    </lineage>
</organism>
<protein>
    <submittedName>
        <fullName evidence="6">TDP-N-acetylfucosamine:lipid II N-acetylfucosaminyltransferase</fullName>
        <ecNumber evidence="6">2.4.1.325</ecNumber>
    </submittedName>
</protein>
<evidence type="ECO:0000313" key="6">
    <source>
        <dbReference type="EMBL" id="MCA5004211.1"/>
    </source>
</evidence>
<evidence type="ECO:0000256" key="5">
    <source>
        <dbReference type="ARBA" id="ARBA00023136"/>
    </source>
</evidence>
<dbReference type="EC" id="2.4.1.325" evidence="6"/>
<dbReference type="RefSeq" id="WP_225551546.1">
    <property type="nucleotide sequence ID" value="NZ_JADEYP010000004.1"/>
</dbReference>
<reference evidence="6" key="1">
    <citation type="submission" date="2020-10" db="EMBL/GenBank/DDBJ databases">
        <authorList>
            <person name="Lu T."/>
            <person name="Wang Q."/>
            <person name="Han X."/>
        </authorList>
    </citation>
    <scope>NUCLEOTIDE SEQUENCE</scope>
    <source>
        <strain evidence="6">WQ 366</strain>
    </source>
</reference>
<keyword evidence="4 6" id="KW-0808">Transferase</keyword>
<keyword evidence="1" id="KW-1003">Cell membrane</keyword>
<evidence type="ECO:0000313" key="7">
    <source>
        <dbReference type="Proteomes" id="UP001165302"/>
    </source>
</evidence>
<comment type="caution">
    <text evidence="6">The sequence shown here is derived from an EMBL/GenBank/DDBJ whole genome shotgun (WGS) entry which is preliminary data.</text>
</comment>
<dbReference type="EMBL" id="JADEYP010000004">
    <property type="protein sequence ID" value="MCA5004211.1"/>
    <property type="molecule type" value="Genomic_DNA"/>
</dbReference>
<dbReference type="Proteomes" id="UP001165302">
    <property type="component" value="Unassembled WGS sequence"/>
</dbReference>
<sequence>MNLHIFHDDKFTNGGIEQFENYFPKQNIYILLLYNDKTPKYTISHPDILIFHIRDKNLVLKIREVVGEKNVKNLFIHYLDTFKASITSKILSQNSTLKVYWIFYGGDLYDYLSKYHQYDIIDDKSIQKTTVKESIVKTIKYLLWFGWTPKAGMDRFFKRLDFFCFWNEFDYELFKSKTKSNANYKNFVYINALGDSNFPTTQKSNTIMINHSASITGNHSFVLDSIKSLPLKENNYNLLLPLSYGNENYANEIEIYAKNNIITDITSLRSFMPLNEYQNLLSTVKIAIFGMRRQEAAGNIFQLINMGTKVFLREENTLLQWLRKRDFIVFSLENEYDELSNLDGLFDDQIQHNKDCYKKVFNDKIFTEMMHNLMITD</sequence>
<keyword evidence="7" id="KW-1185">Reference proteome</keyword>
<keyword evidence="3 6" id="KW-0328">Glycosyltransferase</keyword>
<proteinExistence type="predicted"/>
<dbReference type="Pfam" id="PF07429">
    <property type="entry name" value="Glyco_transf_56"/>
    <property type="match status" value="1"/>
</dbReference>
<evidence type="ECO:0000256" key="1">
    <source>
        <dbReference type="ARBA" id="ARBA00022475"/>
    </source>
</evidence>
<keyword evidence="5" id="KW-0472">Membrane</keyword>
<keyword evidence="2" id="KW-0997">Cell inner membrane</keyword>
<evidence type="ECO:0000256" key="3">
    <source>
        <dbReference type="ARBA" id="ARBA00022676"/>
    </source>
</evidence>